<evidence type="ECO:0000259" key="11">
    <source>
        <dbReference type="PROSITE" id="PS50109"/>
    </source>
</evidence>
<dbReference type="CDD" id="cd16917">
    <property type="entry name" value="HATPase_UhpB-NarQ-NarX-like"/>
    <property type="match status" value="1"/>
</dbReference>
<dbReference type="InterPro" id="IPR005467">
    <property type="entry name" value="His_kinase_dom"/>
</dbReference>
<keyword evidence="13" id="KW-1185">Reference proteome</keyword>
<feature type="transmembrane region" description="Helical" evidence="10">
    <location>
        <begin position="134"/>
        <end position="151"/>
    </location>
</feature>
<keyword evidence="3" id="KW-0597">Phosphoprotein</keyword>
<evidence type="ECO:0000256" key="6">
    <source>
        <dbReference type="ARBA" id="ARBA00022777"/>
    </source>
</evidence>
<keyword evidence="5" id="KW-0547">Nucleotide-binding</keyword>
<evidence type="ECO:0000256" key="1">
    <source>
        <dbReference type="ARBA" id="ARBA00000085"/>
    </source>
</evidence>
<feature type="transmembrane region" description="Helical" evidence="10">
    <location>
        <begin position="111"/>
        <end position="128"/>
    </location>
</feature>
<feature type="domain" description="Histidine kinase" evidence="11">
    <location>
        <begin position="371"/>
        <end position="462"/>
    </location>
</feature>
<dbReference type="GO" id="GO:0046983">
    <property type="term" value="F:protein dimerization activity"/>
    <property type="evidence" value="ECO:0007669"/>
    <property type="project" value="InterPro"/>
</dbReference>
<name>A0A919PBE6_9CELL</name>
<evidence type="ECO:0000256" key="8">
    <source>
        <dbReference type="ARBA" id="ARBA00023012"/>
    </source>
</evidence>
<dbReference type="Pfam" id="PF23539">
    <property type="entry name" value="DUF7134"/>
    <property type="match status" value="1"/>
</dbReference>
<comment type="caution">
    <text evidence="12">The sequence shown here is derived from an EMBL/GenBank/DDBJ whole genome shotgun (WGS) entry which is preliminary data.</text>
</comment>
<feature type="compositionally biased region" description="Basic and acidic residues" evidence="9">
    <location>
        <begin position="1"/>
        <end position="28"/>
    </location>
</feature>
<dbReference type="EC" id="2.7.13.3" evidence="2"/>
<evidence type="ECO:0000256" key="4">
    <source>
        <dbReference type="ARBA" id="ARBA00022679"/>
    </source>
</evidence>
<sequence length="468" mass="50266">MQPLDRDLGTGDVPEAARPDALRPDAPRPGDSAVPAEPPADPDAPGWRRPPITPDQRRYDVLLAAGLVVGAVLSLALGRTAGMYEDPAEGWVAVLCVLAVTAPLAVRRRWPATVAVVVAVAFVLVGELRVPETLFANIALFMALYTVGAWDAHRARAFWVRAAVVVAMFVWLLVAMFQAVTDPEGIEGFSNAGAFSPLVAYLLIQLLTNILYFAGAWWFGEHAWNAARERARTAYRGRLLAGERRRVEEQAVAIERLRLARELHDAVAHHVSMMGVQAAAARTVQATDPQQAAAALEQVEDSAREAVDELHGLLSTLRESNTETHAASAVGSLSVERLPELVQQAADTGLAAEFQVIGEPVRVPPLTSLNLYRICQEALTNVRKHAGTGARVDVRLRYEPDAVELEVTDDGTGARRVARRQSSGGLGLVGMRERVAADGGTLETGARGRGGYLVRARVPLGPRTGGAR</sequence>
<evidence type="ECO:0000313" key="13">
    <source>
        <dbReference type="Proteomes" id="UP000642125"/>
    </source>
</evidence>
<feature type="region of interest" description="Disordered" evidence="9">
    <location>
        <begin position="1"/>
        <end position="51"/>
    </location>
</feature>
<evidence type="ECO:0000256" key="7">
    <source>
        <dbReference type="ARBA" id="ARBA00022840"/>
    </source>
</evidence>
<evidence type="ECO:0000256" key="10">
    <source>
        <dbReference type="SAM" id="Phobius"/>
    </source>
</evidence>
<feature type="transmembrane region" description="Helical" evidence="10">
    <location>
        <begin position="90"/>
        <end position="106"/>
    </location>
</feature>
<evidence type="ECO:0000256" key="2">
    <source>
        <dbReference type="ARBA" id="ARBA00012438"/>
    </source>
</evidence>
<dbReference type="InterPro" id="IPR011712">
    <property type="entry name" value="Sig_transdc_His_kin_sub3_dim/P"/>
</dbReference>
<dbReference type="SUPFAM" id="SSF55874">
    <property type="entry name" value="ATPase domain of HSP90 chaperone/DNA topoisomerase II/histidine kinase"/>
    <property type="match status" value="1"/>
</dbReference>
<dbReference type="InterPro" id="IPR036890">
    <property type="entry name" value="HATPase_C_sf"/>
</dbReference>
<dbReference type="GO" id="GO:0016020">
    <property type="term" value="C:membrane"/>
    <property type="evidence" value="ECO:0007669"/>
    <property type="project" value="InterPro"/>
</dbReference>
<dbReference type="Pfam" id="PF07730">
    <property type="entry name" value="HisKA_3"/>
    <property type="match status" value="1"/>
</dbReference>
<feature type="transmembrane region" description="Helical" evidence="10">
    <location>
        <begin position="198"/>
        <end position="220"/>
    </location>
</feature>
<dbReference type="InterPro" id="IPR055558">
    <property type="entry name" value="DUF7134"/>
</dbReference>
<dbReference type="EMBL" id="BONO01000013">
    <property type="protein sequence ID" value="GIG36573.1"/>
    <property type="molecule type" value="Genomic_DNA"/>
</dbReference>
<feature type="transmembrane region" description="Helical" evidence="10">
    <location>
        <begin position="158"/>
        <end position="178"/>
    </location>
</feature>
<comment type="catalytic activity">
    <reaction evidence="1">
        <text>ATP + protein L-histidine = ADP + protein N-phospho-L-histidine.</text>
        <dbReference type="EC" id="2.7.13.3"/>
    </reaction>
</comment>
<dbReference type="InterPro" id="IPR050482">
    <property type="entry name" value="Sensor_HK_TwoCompSys"/>
</dbReference>
<dbReference type="InterPro" id="IPR003594">
    <property type="entry name" value="HATPase_dom"/>
</dbReference>
<keyword evidence="6" id="KW-0418">Kinase</keyword>
<evidence type="ECO:0000313" key="12">
    <source>
        <dbReference type="EMBL" id="GIG36573.1"/>
    </source>
</evidence>
<evidence type="ECO:0000256" key="9">
    <source>
        <dbReference type="SAM" id="MobiDB-lite"/>
    </source>
</evidence>
<feature type="transmembrane region" description="Helical" evidence="10">
    <location>
        <begin position="59"/>
        <end position="78"/>
    </location>
</feature>
<dbReference type="PANTHER" id="PTHR24421">
    <property type="entry name" value="NITRATE/NITRITE SENSOR PROTEIN NARX-RELATED"/>
    <property type="match status" value="1"/>
</dbReference>
<dbReference type="Gene3D" id="3.30.565.10">
    <property type="entry name" value="Histidine kinase-like ATPase, C-terminal domain"/>
    <property type="match status" value="1"/>
</dbReference>
<dbReference type="Proteomes" id="UP000642125">
    <property type="component" value="Unassembled WGS sequence"/>
</dbReference>
<dbReference type="AlphaFoldDB" id="A0A919PBE6"/>
<dbReference type="SMART" id="SM00387">
    <property type="entry name" value="HATPase_c"/>
    <property type="match status" value="1"/>
</dbReference>
<keyword evidence="4" id="KW-0808">Transferase</keyword>
<keyword evidence="8" id="KW-0902">Two-component regulatory system</keyword>
<evidence type="ECO:0000256" key="5">
    <source>
        <dbReference type="ARBA" id="ARBA00022741"/>
    </source>
</evidence>
<gene>
    <name evidence="12" type="ORF">Cpa01nite_19540</name>
</gene>
<dbReference type="PANTHER" id="PTHR24421:SF10">
    <property type="entry name" value="NITRATE_NITRITE SENSOR PROTEIN NARQ"/>
    <property type="match status" value="1"/>
</dbReference>
<dbReference type="PROSITE" id="PS50109">
    <property type="entry name" value="HIS_KIN"/>
    <property type="match status" value="1"/>
</dbReference>
<protein>
    <recommendedName>
        <fullName evidence="2">histidine kinase</fullName>
        <ecNumber evidence="2">2.7.13.3</ecNumber>
    </recommendedName>
</protein>
<keyword evidence="7" id="KW-0067">ATP-binding</keyword>
<dbReference type="Pfam" id="PF02518">
    <property type="entry name" value="HATPase_c"/>
    <property type="match status" value="1"/>
</dbReference>
<keyword evidence="10" id="KW-0812">Transmembrane</keyword>
<dbReference type="RefSeq" id="WP_239068682.1">
    <property type="nucleotide sequence ID" value="NZ_BONO01000013.1"/>
</dbReference>
<dbReference type="GO" id="GO:0000155">
    <property type="term" value="F:phosphorelay sensor kinase activity"/>
    <property type="evidence" value="ECO:0007669"/>
    <property type="project" value="InterPro"/>
</dbReference>
<dbReference type="GO" id="GO:0005524">
    <property type="term" value="F:ATP binding"/>
    <property type="evidence" value="ECO:0007669"/>
    <property type="project" value="UniProtKB-KW"/>
</dbReference>
<proteinExistence type="predicted"/>
<reference evidence="12" key="1">
    <citation type="submission" date="2021-01" db="EMBL/GenBank/DDBJ databases">
        <title>Whole genome shotgun sequence of Cellulomonas pakistanensis NBRC 110800.</title>
        <authorList>
            <person name="Komaki H."/>
            <person name="Tamura T."/>
        </authorList>
    </citation>
    <scope>NUCLEOTIDE SEQUENCE</scope>
    <source>
        <strain evidence="12">NBRC 110800</strain>
    </source>
</reference>
<organism evidence="12 13">
    <name type="scientific">Cellulomonas pakistanensis</name>
    <dbReference type="NCBI Taxonomy" id="992287"/>
    <lineage>
        <taxon>Bacteria</taxon>
        <taxon>Bacillati</taxon>
        <taxon>Actinomycetota</taxon>
        <taxon>Actinomycetes</taxon>
        <taxon>Micrococcales</taxon>
        <taxon>Cellulomonadaceae</taxon>
        <taxon>Cellulomonas</taxon>
    </lineage>
</organism>
<evidence type="ECO:0000256" key="3">
    <source>
        <dbReference type="ARBA" id="ARBA00022553"/>
    </source>
</evidence>
<keyword evidence="10" id="KW-0472">Membrane</keyword>
<keyword evidence="10" id="KW-1133">Transmembrane helix</keyword>
<dbReference type="Gene3D" id="1.20.5.1930">
    <property type="match status" value="1"/>
</dbReference>
<accession>A0A919PBE6</accession>